<keyword evidence="2" id="KW-0560">Oxidoreductase</keyword>
<dbReference type="PANTHER" id="PTHR42760">
    <property type="entry name" value="SHORT-CHAIN DEHYDROGENASES/REDUCTASES FAMILY MEMBER"/>
    <property type="match status" value="1"/>
</dbReference>
<dbReference type="Gene3D" id="3.40.50.720">
    <property type="entry name" value="NAD(P)-binding Rossmann-like Domain"/>
    <property type="match status" value="1"/>
</dbReference>
<reference evidence="3 4" key="1">
    <citation type="submission" date="2019-03" db="EMBL/GenBank/DDBJ databases">
        <title>Sequencing the genomes of 1000 actinobacteria strains.</title>
        <authorList>
            <person name="Klenk H.-P."/>
        </authorList>
    </citation>
    <scope>NUCLEOTIDE SEQUENCE [LARGE SCALE GENOMIC DNA]</scope>
    <source>
        <strain evidence="3 4">DSM 44969</strain>
    </source>
</reference>
<protein>
    <submittedName>
        <fullName evidence="3">3-oxoacyl-[acyl-carrier protein] reductase</fullName>
    </submittedName>
</protein>
<dbReference type="RefSeq" id="WP_207908890.1">
    <property type="nucleotide sequence ID" value="NZ_SMFZ01000002.1"/>
</dbReference>
<dbReference type="GO" id="GO:0030497">
    <property type="term" value="P:fatty acid elongation"/>
    <property type="evidence" value="ECO:0007669"/>
    <property type="project" value="TreeGrafter"/>
</dbReference>
<dbReference type="PRINTS" id="PR00081">
    <property type="entry name" value="GDHRDH"/>
</dbReference>
<proteinExistence type="inferred from homology"/>
<dbReference type="PANTHER" id="PTHR42760:SF40">
    <property type="entry name" value="3-OXOACYL-[ACYL-CARRIER-PROTEIN] REDUCTASE, CHLOROPLASTIC"/>
    <property type="match status" value="1"/>
</dbReference>
<comment type="similarity">
    <text evidence="1">Belongs to the short-chain dehydrogenases/reductases (SDR) family.</text>
</comment>
<evidence type="ECO:0000313" key="3">
    <source>
        <dbReference type="EMBL" id="TCK21840.1"/>
    </source>
</evidence>
<dbReference type="Pfam" id="PF13561">
    <property type="entry name" value="adh_short_C2"/>
    <property type="match status" value="1"/>
</dbReference>
<dbReference type="Proteomes" id="UP000295560">
    <property type="component" value="Unassembled WGS sequence"/>
</dbReference>
<dbReference type="InterPro" id="IPR036291">
    <property type="entry name" value="NAD(P)-bd_dom_sf"/>
</dbReference>
<evidence type="ECO:0000256" key="1">
    <source>
        <dbReference type="ARBA" id="ARBA00006484"/>
    </source>
</evidence>
<sequence>MNPGPGLLDGRVAVVTGAANGLGRAYARRLAERGASVVVADLDEEGAQHVAAGIGREGGTAMAVPVDVGDGALVEAMATAAAARFGRIDILVNNAAIFLTVGMSRVPFDEISIAEWDRMMAVNVRGTWLACRAVVPHMRRQGYGKILNVSSDTALKGSPNRIHYVASKSAVLGFTRTLAAELGPSGIRVNAIAPGIVLSEPEPTEARYAQATAGQVLPAALVSDDLADTVVFLVSPASDPITGQVVAVNGGGYM</sequence>
<dbReference type="CDD" id="cd05233">
    <property type="entry name" value="SDR_c"/>
    <property type="match status" value="1"/>
</dbReference>
<dbReference type="AlphaFoldDB" id="A0A4R1HNA5"/>
<dbReference type="PROSITE" id="PS00061">
    <property type="entry name" value="ADH_SHORT"/>
    <property type="match status" value="1"/>
</dbReference>
<accession>A0A4R1HNA5</accession>
<evidence type="ECO:0000313" key="4">
    <source>
        <dbReference type="Proteomes" id="UP000295560"/>
    </source>
</evidence>
<dbReference type="FunFam" id="3.40.50.720:FF:000084">
    <property type="entry name" value="Short-chain dehydrogenase reductase"/>
    <property type="match status" value="1"/>
</dbReference>
<name>A0A4R1HNA5_PSEEN</name>
<organism evidence="3 4">
    <name type="scientific">Pseudonocardia endophytica</name>
    <dbReference type="NCBI Taxonomy" id="401976"/>
    <lineage>
        <taxon>Bacteria</taxon>
        <taxon>Bacillati</taxon>
        <taxon>Actinomycetota</taxon>
        <taxon>Actinomycetes</taxon>
        <taxon>Pseudonocardiales</taxon>
        <taxon>Pseudonocardiaceae</taxon>
        <taxon>Pseudonocardia</taxon>
    </lineage>
</organism>
<evidence type="ECO:0000256" key="2">
    <source>
        <dbReference type="ARBA" id="ARBA00023002"/>
    </source>
</evidence>
<dbReference type="GO" id="GO:0016616">
    <property type="term" value="F:oxidoreductase activity, acting on the CH-OH group of donors, NAD or NADP as acceptor"/>
    <property type="evidence" value="ECO:0007669"/>
    <property type="project" value="TreeGrafter"/>
</dbReference>
<comment type="caution">
    <text evidence="3">The sequence shown here is derived from an EMBL/GenBank/DDBJ whole genome shotgun (WGS) entry which is preliminary data.</text>
</comment>
<dbReference type="EMBL" id="SMFZ01000002">
    <property type="protein sequence ID" value="TCK21840.1"/>
    <property type="molecule type" value="Genomic_DNA"/>
</dbReference>
<keyword evidence="4" id="KW-1185">Reference proteome</keyword>
<gene>
    <name evidence="3" type="ORF">EV378_5832</name>
</gene>
<dbReference type="InterPro" id="IPR002347">
    <property type="entry name" value="SDR_fam"/>
</dbReference>
<dbReference type="SUPFAM" id="SSF51735">
    <property type="entry name" value="NAD(P)-binding Rossmann-fold domains"/>
    <property type="match status" value="1"/>
</dbReference>
<dbReference type="PRINTS" id="PR00080">
    <property type="entry name" value="SDRFAMILY"/>
</dbReference>
<dbReference type="InterPro" id="IPR020904">
    <property type="entry name" value="Sc_DH/Rdtase_CS"/>
</dbReference>